<accession>A0A0P1A948</accession>
<dbReference type="Proteomes" id="UP000054928">
    <property type="component" value="Unassembled WGS sequence"/>
</dbReference>
<keyword evidence="2" id="KW-1185">Reference proteome</keyword>
<evidence type="ECO:0000313" key="1">
    <source>
        <dbReference type="EMBL" id="CEG37221.1"/>
    </source>
</evidence>
<evidence type="ECO:0000313" key="2">
    <source>
        <dbReference type="Proteomes" id="UP000054928"/>
    </source>
</evidence>
<proteinExistence type="predicted"/>
<protein>
    <submittedName>
        <fullName evidence="1">Uncharacterized protein</fullName>
    </submittedName>
</protein>
<reference evidence="2" key="1">
    <citation type="submission" date="2014-09" db="EMBL/GenBank/DDBJ databases">
        <authorList>
            <person name="Sharma Rahul"/>
            <person name="Thines Marco"/>
        </authorList>
    </citation>
    <scope>NUCLEOTIDE SEQUENCE [LARGE SCALE GENOMIC DNA]</scope>
</reference>
<dbReference type="GeneID" id="59052864"/>
<organism evidence="1 2">
    <name type="scientific">Plasmopara halstedii</name>
    <name type="common">Downy mildew of sunflower</name>
    <dbReference type="NCBI Taxonomy" id="4781"/>
    <lineage>
        <taxon>Eukaryota</taxon>
        <taxon>Sar</taxon>
        <taxon>Stramenopiles</taxon>
        <taxon>Oomycota</taxon>
        <taxon>Peronosporomycetes</taxon>
        <taxon>Peronosporales</taxon>
        <taxon>Peronosporaceae</taxon>
        <taxon>Plasmopara</taxon>
    </lineage>
</organism>
<sequence length="61" mass="6821">MAMAIQILSLVISHKYPINSIVLQQLRLLVEKTVQGIMLAKLELCTWFSDTSGKFVLTTNA</sequence>
<dbReference type="EMBL" id="CCYD01000261">
    <property type="protein sequence ID" value="CEG37221.1"/>
    <property type="molecule type" value="Genomic_DNA"/>
</dbReference>
<dbReference type="AlphaFoldDB" id="A0A0P1A948"/>
<dbReference type="RefSeq" id="XP_036263040.1">
    <property type="nucleotide sequence ID" value="XM_036407329.1"/>
</dbReference>
<name>A0A0P1A948_PLAHL</name>